<keyword evidence="2" id="KW-1185">Reference proteome</keyword>
<name>A0A0D0PX52_KITGR</name>
<dbReference type="SUPFAM" id="SSF50998">
    <property type="entry name" value="Quinoprotein alcohol dehydrogenase-like"/>
    <property type="match status" value="1"/>
</dbReference>
<dbReference type="RefSeq" id="WP_043908684.1">
    <property type="nucleotide sequence ID" value="NZ_JXZB01000001.1"/>
</dbReference>
<dbReference type="EMBL" id="JXZB01000001">
    <property type="protein sequence ID" value="KIQ66999.1"/>
    <property type="molecule type" value="Genomic_DNA"/>
</dbReference>
<dbReference type="AlphaFoldDB" id="A0A0D0PX52"/>
<gene>
    <name evidence="1" type="ORF">TR51_06265</name>
</gene>
<dbReference type="OrthoDB" id="3635325at2"/>
<protein>
    <submittedName>
        <fullName evidence="1">Uncharacterized protein</fullName>
    </submittedName>
</protein>
<dbReference type="InterPro" id="IPR011047">
    <property type="entry name" value="Quinoprotein_ADH-like_sf"/>
</dbReference>
<dbReference type="STRING" id="2064.TR51_06265"/>
<comment type="caution">
    <text evidence="1">The sequence shown here is derived from an EMBL/GenBank/DDBJ whole genome shotgun (WGS) entry which is preliminary data.</text>
</comment>
<dbReference type="Proteomes" id="UP000032066">
    <property type="component" value="Unassembled WGS sequence"/>
</dbReference>
<proteinExistence type="predicted"/>
<evidence type="ECO:0000313" key="1">
    <source>
        <dbReference type="EMBL" id="KIQ66999.1"/>
    </source>
</evidence>
<sequence>MTSAFRIDRVLADRPFAEACDPVLAVPDERRGLLAVAGRAVGPWPQPVAVYRTADLACVALARCRFPVHALAFHPDLPLLAIGTGSYDGGYSFDGELLLLDLESGAAVSLFEHWSGRQVLGLEWLDGRSLRLLLAPPDDWQDRAAWQEGYLAELHRDDWRAVAPASVPHAELAGPRLAVPRPDGAAAARLLLDGLHNGWEPRGPIGAVEELADGRMLLAMPEVAVECRTPSDTVAWSLRREGYGGEFAVAAGRRSVFVRAAEPPSVAEHSLTDGSLLARRELPGRFTLLACADGLPALVPFRYGDLRIRRGRLVYTAPHRRPSQSEQWLVAADPSQLPAADRPYRPSDRYRGCFPLSWDPAQTHLPGPGVELPDGSLVYAGTVHDGRGLQPGGSFVVRRGPADGTPQWVFRTDRPATALDLDVDRDAVQLAYDNAELVTLSATDGTVRRRGPLTVGGVSVVATALTVPGPGRLLLGTTDGRVLSCAT</sequence>
<dbReference type="PATRIC" id="fig|2064.6.peg.1371"/>
<organism evidence="1 2">
    <name type="scientific">Kitasatospora griseola</name>
    <name type="common">Streptomyces griseolosporeus</name>
    <dbReference type="NCBI Taxonomy" id="2064"/>
    <lineage>
        <taxon>Bacteria</taxon>
        <taxon>Bacillati</taxon>
        <taxon>Actinomycetota</taxon>
        <taxon>Actinomycetes</taxon>
        <taxon>Kitasatosporales</taxon>
        <taxon>Streptomycetaceae</taxon>
        <taxon>Kitasatospora</taxon>
    </lineage>
</organism>
<evidence type="ECO:0000313" key="2">
    <source>
        <dbReference type="Proteomes" id="UP000032066"/>
    </source>
</evidence>
<accession>A0A0D0PX52</accession>
<reference evidence="1 2" key="1">
    <citation type="submission" date="2015-02" db="EMBL/GenBank/DDBJ databases">
        <title>Draft genome sequence of Kitasatospora griseola MF730-N6, a bafilomycin, terpentecin and satosporin producer.</title>
        <authorList>
            <person name="Arens J.C."/>
            <person name="Haltli B."/>
            <person name="Kerr R.G."/>
        </authorList>
    </citation>
    <scope>NUCLEOTIDE SEQUENCE [LARGE SCALE GENOMIC DNA]</scope>
    <source>
        <strain evidence="1 2">MF730-N6</strain>
    </source>
</reference>